<feature type="signal peptide" evidence="1">
    <location>
        <begin position="1"/>
        <end position="21"/>
    </location>
</feature>
<dbReference type="InterPro" id="IPR001279">
    <property type="entry name" value="Metallo-B-lactamas"/>
</dbReference>
<keyword evidence="4" id="KW-1185">Reference proteome</keyword>
<keyword evidence="1" id="KW-0732">Signal</keyword>
<proteinExistence type="predicted"/>
<dbReference type="OrthoDB" id="9773738at2"/>
<evidence type="ECO:0000313" key="4">
    <source>
        <dbReference type="Proteomes" id="UP000249254"/>
    </source>
</evidence>
<protein>
    <submittedName>
        <fullName evidence="3">Subclass B3 metallo-beta-lactamase</fullName>
    </submittedName>
</protein>
<comment type="caution">
    <text evidence="3">The sequence shown here is derived from an EMBL/GenBank/DDBJ whole genome shotgun (WGS) entry which is preliminary data.</text>
</comment>
<dbReference type="InterPro" id="IPR050855">
    <property type="entry name" value="NDM-1-like"/>
</dbReference>
<accession>A0A328AHS4</accession>
<evidence type="ECO:0000259" key="2">
    <source>
        <dbReference type="SMART" id="SM00849"/>
    </source>
</evidence>
<dbReference type="NCBIfam" id="NF012229">
    <property type="entry name" value="bla_class_B_core"/>
    <property type="match status" value="1"/>
</dbReference>
<dbReference type="SMART" id="SM00849">
    <property type="entry name" value="Lactamase_B"/>
    <property type="match status" value="1"/>
</dbReference>
<name>A0A328AHS4_9CAUL</name>
<reference evidence="4" key="1">
    <citation type="submission" date="2018-05" db="EMBL/GenBank/DDBJ databases">
        <authorList>
            <person name="Li X."/>
        </authorList>
    </citation>
    <scope>NUCLEOTIDE SEQUENCE [LARGE SCALE GENOMIC DNA]</scope>
    <source>
        <strain evidence="4">LX32</strain>
    </source>
</reference>
<dbReference type="Pfam" id="PF00753">
    <property type="entry name" value="Lactamase_B"/>
    <property type="match status" value="1"/>
</dbReference>
<dbReference type="AlphaFoldDB" id="A0A328AHS4"/>
<dbReference type="Gene3D" id="3.60.15.10">
    <property type="entry name" value="Ribonuclease Z/Hydroxyacylglutathione hydrolase-like"/>
    <property type="match status" value="1"/>
</dbReference>
<dbReference type="InterPro" id="IPR036866">
    <property type="entry name" value="RibonucZ/Hydroxyglut_hydro"/>
</dbReference>
<dbReference type="Proteomes" id="UP000249254">
    <property type="component" value="Unassembled WGS sequence"/>
</dbReference>
<dbReference type="SUPFAM" id="SSF56281">
    <property type="entry name" value="Metallo-hydrolase/oxidoreductase"/>
    <property type="match status" value="1"/>
</dbReference>
<dbReference type="NCBIfam" id="NF033105">
    <property type="entry name" value="bla_subclass_B3"/>
    <property type="match status" value="1"/>
</dbReference>
<dbReference type="PANTHER" id="PTHR42951:SF17">
    <property type="entry name" value="METALLO-BETA-LACTAMASE DOMAIN-CONTAINING PROTEIN"/>
    <property type="match status" value="1"/>
</dbReference>
<feature type="chain" id="PRO_5016440795" evidence="1">
    <location>
        <begin position="22"/>
        <end position="286"/>
    </location>
</feature>
<evidence type="ECO:0000313" key="3">
    <source>
        <dbReference type="EMBL" id="RAK54310.1"/>
    </source>
</evidence>
<dbReference type="EMBL" id="QFYQ01000001">
    <property type="protein sequence ID" value="RAK54310.1"/>
    <property type="molecule type" value="Genomic_DNA"/>
</dbReference>
<gene>
    <name evidence="3" type="primary">bla</name>
    <name evidence="3" type="ORF">DJ017_07110</name>
</gene>
<organism evidence="3 4">
    <name type="scientific">Phenylobacterium soli</name>
    <dbReference type="NCBI Taxonomy" id="2170551"/>
    <lineage>
        <taxon>Bacteria</taxon>
        <taxon>Pseudomonadati</taxon>
        <taxon>Pseudomonadota</taxon>
        <taxon>Alphaproteobacteria</taxon>
        <taxon>Caulobacterales</taxon>
        <taxon>Caulobacteraceae</taxon>
        <taxon>Phenylobacterium</taxon>
    </lineage>
</organism>
<feature type="domain" description="Metallo-beta-lactamase" evidence="2">
    <location>
        <begin position="45"/>
        <end position="234"/>
    </location>
</feature>
<dbReference type="RefSeq" id="WP_111528061.1">
    <property type="nucleotide sequence ID" value="NZ_JBHRSG010000002.1"/>
</dbReference>
<sequence>MRTFGIALAAMSALAATQALALPHDNDPVAPFKIGEGLYYVGASDITAFLLKTRDGLVLIDGGYPSTAPQILANIRTLGFGPRQVKVLLSTHAHIDHAGGLAQLKRETGAVLYASKLDGALMARGGKGDFGLGDAAAYPPVTPDRTLADGQKVSLGGWTLTAHITPGHTRGCTTWTFPVTVAGQTRQAMVLCSNSVLPMYRLAGKESYPGIAADYRRSYATWRSLPCDVFLASHGMFFNLKAKRAALEAGQADAFVDPAGCKAYFEKGEAAFDAELRRQQAAAKAP</sequence>
<evidence type="ECO:0000256" key="1">
    <source>
        <dbReference type="SAM" id="SignalP"/>
    </source>
</evidence>
<dbReference type="PANTHER" id="PTHR42951">
    <property type="entry name" value="METALLO-BETA-LACTAMASE DOMAIN-CONTAINING"/>
    <property type="match status" value="1"/>
</dbReference>